<reference evidence="2" key="1">
    <citation type="submission" date="2014-09" db="EMBL/GenBank/DDBJ databases">
        <authorList>
            <person name="Mudge J."/>
            <person name="Ramaraj T."/>
            <person name="Lindquist I.E."/>
            <person name="Bharti A.K."/>
            <person name="Sundararajan A."/>
            <person name="Cameron C.T."/>
            <person name="Woodward J.E."/>
            <person name="May G.D."/>
            <person name="Brubaker C."/>
            <person name="Broadhvest J."/>
            <person name="Wilkins T.A."/>
        </authorList>
    </citation>
    <scope>NUCLEOTIDE SEQUENCE</scope>
    <source>
        <strain evidence="2">cv. AKA8401</strain>
    </source>
</reference>
<gene>
    <name evidence="1" type="ORF">F383_39135</name>
</gene>
<dbReference type="Proteomes" id="UP000032142">
    <property type="component" value="Unassembled WGS sequence"/>
</dbReference>
<sequence length="21" mass="2503">MSHNHRISLIDCSRMHHITTL</sequence>
<evidence type="ECO:0000313" key="2">
    <source>
        <dbReference type="Proteomes" id="UP000032142"/>
    </source>
</evidence>
<evidence type="ECO:0000313" key="1">
    <source>
        <dbReference type="EMBL" id="KHG00937.1"/>
    </source>
</evidence>
<keyword evidence="2" id="KW-1185">Reference proteome</keyword>
<proteinExistence type="predicted"/>
<organism evidence="1 2">
    <name type="scientific">Gossypium arboreum</name>
    <name type="common">Tree cotton</name>
    <name type="synonym">Gossypium nanking</name>
    <dbReference type="NCBI Taxonomy" id="29729"/>
    <lineage>
        <taxon>Eukaryota</taxon>
        <taxon>Viridiplantae</taxon>
        <taxon>Streptophyta</taxon>
        <taxon>Embryophyta</taxon>
        <taxon>Tracheophyta</taxon>
        <taxon>Spermatophyta</taxon>
        <taxon>Magnoliopsida</taxon>
        <taxon>eudicotyledons</taxon>
        <taxon>Gunneridae</taxon>
        <taxon>Pentapetalae</taxon>
        <taxon>rosids</taxon>
        <taxon>malvids</taxon>
        <taxon>Malvales</taxon>
        <taxon>Malvaceae</taxon>
        <taxon>Malvoideae</taxon>
        <taxon>Gossypium</taxon>
    </lineage>
</organism>
<comment type="caution">
    <text evidence="1">The sequence shown here is derived from an EMBL/GenBank/DDBJ whole genome shotgun (WGS) entry which is preliminary data.</text>
</comment>
<dbReference type="EMBL" id="JRRC01159524">
    <property type="protein sequence ID" value="KHG00937.1"/>
    <property type="molecule type" value="Genomic_DNA"/>
</dbReference>
<protein>
    <submittedName>
        <fullName evidence="1">Uncharacterized protein</fullName>
    </submittedName>
</protein>
<accession>A0A0B0MKN3</accession>
<dbReference type="AlphaFoldDB" id="A0A0B0MKN3"/>
<name>A0A0B0MKN3_GOSAR</name>